<feature type="transmembrane region" description="Helical" evidence="5">
    <location>
        <begin position="165"/>
        <end position="186"/>
    </location>
</feature>
<keyword evidence="8" id="KW-1185">Reference proteome</keyword>
<sequence length="402" mass="45845">MTSHRERRSESETNSDSSLFSCSCSKTSETISRRRRYMQIFLRTALLIGFYYCTSIGLTFYQKWLMVNFHFPFSVVTCHLVVKLALASLCRCILERKRDEKRVVLSWHDYLLRISPVGVTSALDIGLSNWSFVFINVSLYTMTKSTAIIFIAGFALLFNLEKKHWSLIVIAGMISSGLFLFTYHATQFRWEGFLMVLFASFLSGLRWTLSQLVMQRSELGLSNPIDMIYHVQPWMILTLLPFAIFLEGKSIIGVANNFQDGDHEAMLSQTLKIFAGAFLAFLMEVSEYLVVSYSSSLTLAVSGIFKEVITLGIAVYIAGDQLSVTNQIGLVVCLLGIIIHVTMKAKTIDQFETTTKVRENVLVMSPLLLNSEHSDSDDEEKRQQLEIDTEYILFQRDRDMEM</sequence>
<dbReference type="AlphaFoldDB" id="A0AA88LBT6"/>
<evidence type="ECO:0000256" key="1">
    <source>
        <dbReference type="ARBA" id="ARBA00004141"/>
    </source>
</evidence>
<feature type="transmembrane region" description="Helical" evidence="5">
    <location>
        <begin position="324"/>
        <end position="343"/>
    </location>
</feature>
<accession>A0AA88LBT6</accession>
<keyword evidence="2 5" id="KW-0812">Transmembrane</keyword>
<dbReference type="Proteomes" id="UP001187531">
    <property type="component" value="Unassembled WGS sequence"/>
</dbReference>
<comment type="caution">
    <text evidence="7">The sequence shown here is derived from an EMBL/GenBank/DDBJ whole genome shotgun (WGS) entry which is preliminary data.</text>
</comment>
<evidence type="ECO:0000256" key="3">
    <source>
        <dbReference type="ARBA" id="ARBA00022989"/>
    </source>
</evidence>
<evidence type="ECO:0000256" key="4">
    <source>
        <dbReference type="ARBA" id="ARBA00023136"/>
    </source>
</evidence>
<feature type="transmembrane region" description="Helical" evidence="5">
    <location>
        <begin position="110"/>
        <end position="133"/>
    </location>
</feature>
<evidence type="ECO:0000313" key="8">
    <source>
        <dbReference type="Proteomes" id="UP001187531"/>
    </source>
</evidence>
<evidence type="ECO:0000256" key="5">
    <source>
        <dbReference type="SAM" id="Phobius"/>
    </source>
</evidence>
<organism evidence="7 8">
    <name type="scientific">Artemia franciscana</name>
    <name type="common">Brine shrimp</name>
    <name type="synonym">Artemia sanfranciscana</name>
    <dbReference type="NCBI Taxonomy" id="6661"/>
    <lineage>
        <taxon>Eukaryota</taxon>
        <taxon>Metazoa</taxon>
        <taxon>Ecdysozoa</taxon>
        <taxon>Arthropoda</taxon>
        <taxon>Crustacea</taxon>
        <taxon>Branchiopoda</taxon>
        <taxon>Anostraca</taxon>
        <taxon>Artemiidae</taxon>
        <taxon>Artemia</taxon>
    </lineage>
</organism>
<keyword evidence="4 5" id="KW-0472">Membrane</keyword>
<comment type="subcellular location">
    <subcellularLocation>
        <location evidence="1">Membrane</location>
        <topology evidence="1">Multi-pass membrane protein</topology>
    </subcellularLocation>
</comment>
<reference evidence="7" key="1">
    <citation type="submission" date="2023-07" db="EMBL/GenBank/DDBJ databases">
        <title>Chromosome-level genome assembly of Artemia franciscana.</title>
        <authorList>
            <person name="Jo E."/>
        </authorList>
    </citation>
    <scope>NUCLEOTIDE SEQUENCE</scope>
    <source>
        <tissue evidence="7">Whole body</tissue>
    </source>
</reference>
<feature type="transmembrane region" description="Helical" evidence="5">
    <location>
        <begin position="40"/>
        <end position="61"/>
    </location>
</feature>
<feature type="transmembrane region" description="Helical" evidence="5">
    <location>
        <begin position="67"/>
        <end position="89"/>
    </location>
</feature>
<dbReference type="EMBL" id="JAVRJZ010000002">
    <property type="protein sequence ID" value="KAK2725593.1"/>
    <property type="molecule type" value="Genomic_DNA"/>
</dbReference>
<gene>
    <name evidence="7" type="ORF">QYM36_000182</name>
</gene>
<dbReference type="Pfam" id="PF03151">
    <property type="entry name" value="TPT"/>
    <property type="match status" value="1"/>
</dbReference>
<dbReference type="InterPro" id="IPR004853">
    <property type="entry name" value="Sugar_P_trans_dom"/>
</dbReference>
<name>A0AA88LBT6_ARTSF</name>
<protein>
    <recommendedName>
        <fullName evidence="6">Sugar phosphate transporter domain-containing protein</fullName>
    </recommendedName>
</protein>
<feature type="transmembrane region" description="Helical" evidence="5">
    <location>
        <begin position="192"/>
        <end position="209"/>
    </location>
</feature>
<dbReference type="InterPro" id="IPR050186">
    <property type="entry name" value="TPT_transporter"/>
</dbReference>
<dbReference type="CDD" id="cd21092">
    <property type="entry name" value="TPT_S35C2"/>
    <property type="match status" value="1"/>
</dbReference>
<keyword evidence="3 5" id="KW-1133">Transmembrane helix</keyword>
<evidence type="ECO:0000256" key="2">
    <source>
        <dbReference type="ARBA" id="ARBA00022692"/>
    </source>
</evidence>
<evidence type="ECO:0000259" key="6">
    <source>
        <dbReference type="Pfam" id="PF03151"/>
    </source>
</evidence>
<dbReference type="GO" id="GO:0016020">
    <property type="term" value="C:membrane"/>
    <property type="evidence" value="ECO:0007669"/>
    <property type="project" value="UniProtKB-SubCell"/>
</dbReference>
<feature type="transmembrane region" description="Helical" evidence="5">
    <location>
        <begin position="297"/>
        <end position="318"/>
    </location>
</feature>
<evidence type="ECO:0000313" key="7">
    <source>
        <dbReference type="EMBL" id="KAK2725593.1"/>
    </source>
</evidence>
<feature type="transmembrane region" description="Helical" evidence="5">
    <location>
        <begin position="266"/>
        <end position="285"/>
    </location>
</feature>
<feature type="domain" description="Sugar phosphate transporter" evidence="6">
    <location>
        <begin position="43"/>
        <end position="339"/>
    </location>
</feature>
<feature type="transmembrane region" description="Helical" evidence="5">
    <location>
        <begin position="139"/>
        <end position="158"/>
    </location>
</feature>
<proteinExistence type="predicted"/>
<dbReference type="PANTHER" id="PTHR11132">
    <property type="entry name" value="SOLUTE CARRIER FAMILY 35"/>
    <property type="match status" value="1"/>
</dbReference>
<feature type="transmembrane region" description="Helical" evidence="5">
    <location>
        <begin position="229"/>
        <end position="246"/>
    </location>
</feature>